<dbReference type="RefSeq" id="WP_078767708.1">
    <property type="nucleotide sequence ID" value="NZ_FUWW01000002.1"/>
</dbReference>
<reference evidence="2 3" key="1">
    <citation type="submission" date="2017-02" db="EMBL/GenBank/DDBJ databases">
        <authorList>
            <person name="Peterson S.W."/>
        </authorList>
    </citation>
    <scope>NUCLEOTIDE SEQUENCE [LARGE SCALE GENOMIC DNA]</scope>
    <source>
        <strain evidence="2 3">ATCC 51222</strain>
    </source>
</reference>
<dbReference type="AlphaFoldDB" id="A0A1T4JZS3"/>
<accession>A0A1T4JZS3</accession>
<evidence type="ECO:0000313" key="2">
    <source>
        <dbReference type="EMBL" id="SJZ35638.1"/>
    </source>
</evidence>
<gene>
    <name evidence="2" type="ORF">SAMN02745114_00201</name>
</gene>
<dbReference type="EMBL" id="FUWW01000002">
    <property type="protein sequence ID" value="SJZ35638.1"/>
    <property type="molecule type" value="Genomic_DNA"/>
</dbReference>
<dbReference type="Proteomes" id="UP000190657">
    <property type="component" value="Unassembled WGS sequence"/>
</dbReference>
<keyword evidence="3" id="KW-1185">Reference proteome</keyword>
<organism evidence="2 3">
    <name type="scientific">Eubacterium coprostanoligenes</name>
    <dbReference type="NCBI Taxonomy" id="290054"/>
    <lineage>
        <taxon>Bacteria</taxon>
        <taxon>Bacillati</taxon>
        <taxon>Bacillota</taxon>
        <taxon>Clostridia</taxon>
        <taxon>Eubacteriales</taxon>
        <taxon>Eubacteriaceae</taxon>
        <taxon>Eubacterium</taxon>
    </lineage>
</organism>
<sequence length="306" mass="35293">MPAYSTHYLFAYELMDEVKKNVNFAIDEQAVYIGTQGPDIFYDHRILPWMCGKSLRKVGSILHRAKPSALFDAMRSYVNQNPNDDIAKSYAVGFVLHYALDRVCHPYIYFMQYRFEKLYSGMHHFTAHNMAEFGLDSYLLYKRLGVQNPASFDTEKTLNYTDLTRMHCAKIISSFVSNATEKFVSTADAEQAIDDLRYIQAVTFDPKNKLRRVMKPLENVVSPLVKGFKPSSMFRVDDMQYAVKFANVNHGAWSSPFNNMKRNDSFEDLFEQSKADAIKLIKGFFDNTDLVELTEDLSFLTGERVE</sequence>
<protein>
    <submittedName>
        <fullName evidence="2">Zinc dependent phospholipase C</fullName>
    </submittedName>
</protein>
<dbReference type="Pfam" id="PF00882">
    <property type="entry name" value="Zn_dep_PLPC"/>
    <property type="match status" value="1"/>
</dbReference>
<evidence type="ECO:0000259" key="1">
    <source>
        <dbReference type="Pfam" id="PF00882"/>
    </source>
</evidence>
<dbReference type="InterPro" id="IPR029002">
    <property type="entry name" value="PLPC/GPLD1"/>
</dbReference>
<feature type="domain" description="Phospholipase C/D" evidence="1">
    <location>
        <begin position="6"/>
        <end position="157"/>
    </location>
</feature>
<name>A0A1T4JZS3_9FIRM</name>
<evidence type="ECO:0000313" key="3">
    <source>
        <dbReference type="Proteomes" id="UP000190657"/>
    </source>
</evidence>
<dbReference type="STRING" id="290054.SAMN02745114_00201"/>
<proteinExistence type="predicted"/>
<dbReference type="OrthoDB" id="9810528at2"/>